<evidence type="ECO:0000313" key="3">
    <source>
        <dbReference type="EMBL" id="CAI6341388.1"/>
    </source>
</evidence>
<accession>A0A9W4XRY2</accession>
<reference evidence="3" key="1">
    <citation type="submission" date="2023-01" db="EMBL/GenBank/DDBJ databases">
        <authorList>
            <person name="Van Ghelder C."/>
            <person name="Rancurel C."/>
        </authorList>
    </citation>
    <scope>NUCLEOTIDE SEQUENCE</scope>
    <source>
        <strain evidence="3">CNCM I-4278</strain>
    </source>
</reference>
<dbReference type="SUPFAM" id="SSF47616">
    <property type="entry name" value="GST C-terminal domain-like"/>
    <property type="match status" value="1"/>
</dbReference>
<evidence type="ECO:0000259" key="1">
    <source>
        <dbReference type="Pfam" id="PF13409"/>
    </source>
</evidence>
<dbReference type="InterPro" id="IPR004045">
    <property type="entry name" value="Glutathione_S-Trfase_N"/>
</dbReference>
<comment type="caution">
    <text evidence="3">The sequence shown here is derived from an EMBL/GenBank/DDBJ whole genome shotgun (WGS) entry which is preliminary data.</text>
</comment>
<dbReference type="InterPro" id="IPR054416">
    <property type="entry name" value="GST_UstS-like_C"/>
</dbReference>
<dbReference type="EMBL" id="CAOQHR010000011">
    <property type="protein sequence ID" value="CAI6341388.1"/>
    <property type="molecule type" value="Genomic_DNA"/>
</dbReference>
<evidence type="ECO:0000259" key="2">
    <source>
        <dbReference type="Pfam" id="PF22041"/>
    </source>
</evidence>
<feature type="domain" description="GST N-terminal" evidence="1">
    <location>
        <begin position="18"/>
        <end position="94"/>
    </location>
</feature>
<dbReference type="Proteomes" id="UP001152607">
    <property type="component" value="Unassembled WGS sequence"/>
</dbReference>
<evidence type="ECO:0000313" key="4">
    <source>
        <dbReference type="Proteomes" id="UP001152607"/>
    </source>
</evidence>
<sequence>MSSQVVLYDLPSKQGTAWSLNPWKTRMILNYKGIDYKTEWVEYPDLAPTFKSFGLPPTDKNAPGYFTDYSSPAIKYEDEKYEMDSWPIARSLETRYPEPSLQLDDPINVKIRDYIEKLMGPIVPHAIPKVVYLLNERSATYFNETREKIFGAPLSEIEKSANEEHWEQAKAPAKAVGDMLREHEGPFFLGEKVSYADFIFVSLLQMMKRINKEGLFDRYMALDPAFPKIFDACKPWLEKET</sequence>
<protein>
    <submittedName>
        <fullName evidence="3">Uncharacterized protein</fullName>
    </submittedName>
</protein>
<gene>
    <name evidence="3" type="ORF">PDIGIT_LOCUS14585</name>
</gene>
<dbReference type="OrthoDB" id="4951845at2759"/>
<keyword evidence="4" id="KW-1185">Reference proteome</keyword>
<dbReference type="Gene3D" id="3.40.30.10">
    <property type="entry name" value="Glutaredoxin"/>
    <property type="match status" value="1"/>
</dbReference>
<dbReference type="SUPFAM" id="SSF52833">
    <property type="entry name" value="Thioredoxin-like"/>
    <property type="match status" value="1"/>
</dbReference>
<organism evidence="3 4">
    <name type="scientific">Periconia digitata</name>
    <dbReference type="NCBI Taxonomy" id="1303443"/>
    <lineage>
        <taxon>Eukaryota</taxon>
        <taxon>Fungi</taxon>
        <taxon>Dikarya</taxon>
        <taxon>Ascomycota</taxon>
        <taxon>Pezizomycotina</taxon>
        <taxon>Dothideomycetes</taxon>
        <taxon>Pleosporomycetidae</taxon>
        <taxon>Pleosporales</taxon>
        <taxon>Massarineae</taxon>
        <taxon>Periconiaceae</taxon>
        <taxon>Periconia</taxon>
    </lineage>
</organism>
<proteinExistence type="predicted"/>
<dbReference type="InterPro" id="IPR036249">
    <property type="entry name" value="Thioredoxin-like_sf"/>
</dbReference>
<dbReference type="Gene3D" id="1.20.1050.10">
    <property type="match status" value="1"/>
</dbReference>
<dbReference type="Pfam" id="PF22041">
    <property type="entry name" value="GST_C_7"/>
    <property type="match status" value="1"/>
</dbReference>
<dbReference type="InterPro" id="IPR036282">
    <property type="entry name" value="Glutathione-S-Trfase_C_sf"/>
</dbReference>
<feature type="domain" description="Glutathione S-transferase UstS-like C-terminal" evidence="2">
    <location>
        <begin position="116"/>
        <end position="213"/>
    </location>
</feature>
<dbReference type="AlphaFoldDB" id="A0A9W4XRY2"/>
<name>A0A9W4XRY2_9PLEO</name>
<dbReference type="Pfam" id="PF13409">
    <property type="entry name" value="GST_N_2"/>
    <property type="match status" value="1"/>
</dbReference>